<dbReference type="InterPro" id="IPR036937">
    <property type="entry name" value="Adhesion_dom_fimbrial_sf"/>
</dbReference>
<feature type="chain" id="PRO_5008659855" evidence="1">
    <location>
        <begin position="29"/>
        <end position="330"/>
    </location>
</feature>
<dbReference type="OrthoDB" id="8926940at2"/>
<dbReference type="GO" id="GO:0007155">
    <property type="term" value="P:cell adhesion"/>
    <property type="evidence" value="ECO:0007669"/>
    <property type="project" value="InterPro"/>
</dbReference>
<dbReference type="GO" id="GO:0009289">
    <property type="term" value="C:pilus"/>
    <property type="evidence" value="ECO:0007669"/>
    <property type="project" value="InterPro"/>
</dbReference>
<dbReference type="InterPro" id="IPR000259">
    <property type="entry name" value="Adhesion_dom_fimbrial"/>
</dbReference>
<dbReference type="EMBL" id="MDEN01000064">
    <property type="protein sequence ID" value="OCX18577.1"/>
    <property type="molecule type" value="Genomic_DNA"/>
</dbReference>
<reference evidence="3 4" key="1">
    <citation type="submission" date="2016-08" db="EMBL/GenBank/DDBJ databases">
        <title>Whole genome sequence of Pseudomonas graminis strain UASWS1507, a potential biological control agent for agriculture.</title>
        <authorList>
            <person name="Crovadore J."/>
            <person name="Calmin G."/>
            <person name="Chablais R."/>
            <person name="Cochard B."/>
            <person name="Lefort F."/>
        </authorList>
    </citation>
    <scope>NUCLEOTIDE SEQUENCE [LARGE SCALE GENOMIC DNA]</scope>
    <source>
        <strain evidence="3 4">UASWS1507</strain>
    </source>
</reference>
<dbReference type="AlphaFoldDB" id="A0A1C2DUY7"/>
<comment type="caution">
    <text evidence="3">The sequence shown here is derived from an EMBL/GenBank/DDBJ whole genome shotgun (WGS) entry which is preliminary data.</text>
</comment>
<dbReference type="Proteomes" id="UP000095143">
    <property type="component" value="Unassembled WGS sequence"/>
</dbReference>
<gene>
    <name evidence="3" type="ORF">BBI10_16330</name>
</gene>
<dbReference type="InterPro" id="IPR008966">
    <property type="entry name" value="Adhesion_dom_sf"/>
</dbReference>
<organism evidence="3 4">
    <name type="scientific">Pseudomonas graminis</name>
    <dbReference type="NCBI Taxonomy" id="158627"/>
    <lineage>
        <taxon>Bacteria</taxon>
        <taxon>Pseudomonadati</taxon>
        <taxon>Pseudomonadota</taxon>
        <taxon>Gammaproteobacteria</taxon>
        <taxon>Pseudomonadales</taxon>
        <taxon>Pseudomonadaceae</taxon>
        <taxon>Pseudomonas</taxon>
    </lineage>
</organism>
<evidence type="ECO:0000313" key="4">
    <source>
        <dbReference type="Proteomes" id="UP000095143"/>
    </source>
</evidence>
<keyword evidence="1" id="KW-0732">Signal</keyword>
<name>A0A1C2DUY7_9PSED</name>
<dbReference type="RefSeq" id="WP_065990077.1">
    <property type="nucleotide sequence ID" value="NZ_MDEN01000064.1"/>
</dbReference>
<evidence type="ECO:0000256" key="1">
    <source>
        <dbReference type="SAM" id="SignalP"/>
    </source>
</evidence>
<proteinExistence type="predicted"/>
<dbReference type="Pfam" id="PF00419">
    <property type="entry name" value="Fimbrial"/>
    <property type="match status" value="1"/>
</dbReference>
<dbReference type="SUPFAM" id="SSF49401">
    <property type="entry name" value="Bacterial adhesins"/>
    <property type="match status" value="1"/>
</dbReference>
<evidence type="ECO:0000259" key="2">
    <source>
        <dbReference type="Pfam" id="PF00419"/>
    </source>
</evidence>
<feature type="signal peptide" evidence="1">
    <location>
        <begin position="1"/>
        <end position="28"/>
    </location>
</feature>
<accession>A0A1C2DUY7</accession>
<sequence length="330" mass="35477">MKRTIIRGWLTLLTTPLLMLLMPGCALALTCKTQGAGETVVRADLGSTVAIPANLPDGSAVWRSERLNLAVECARDEPGGPEDVLIYLNPDNLQIGQGIRAGLTLSGVDFVQTSGRIPTRQQAPACTEASSACPSVAFNLAFSVFIQKYGPTPPSGVASDLHDYRLFQLEAGSGQSPGGDRTLSYVINNLEGLRFVACDAELRVMPETVDFGDVAIRNVRVGEVATFQRFALATSRTCESPFSLNARITPVSGTLKGDVLVPINNDSIGVRITHARDSSPVPFLEPFHLTDLLEGNYSETADFNAELLWQTSKPTAGPFSAEVMVDLFYK</sequence>
<protein>
    <submittedName>
        <fullName evidence="3">Pilus assembly protein</fullName>
    </submittedName>
</protein>
<dbReference type="Gene3D" id="2.60.40.1090">
    <property type="entry name" value="Fimbrial-type adhesion domain"/>
    <property type="match status" value="1"/>
</dbReference>
<feature type="domain" description="Fimbrial-type adhesion" evidence="2">
    <location>
        <begin position="206"/>
        <end position="329"/>
    </location>
</feature>
<evidence type="ECO:0000313" key="3">
    <source>
        <dbReference type="EMBL" id="OCX18577.1"/>
    </source>
</evidence>